<keyword evidence="1" id="KW-0479">Metal-binding</keyword>
<organism evidence="7 8">
    <name type="scientific">Strongylocentrotus purpuratus</name>
    <name type="common">Purple sea urchin</name>
    <dbReference type="NCBI Taxonomy" id="7668"/>
    <lineage>
        <taxon>Eukaryota</taxon>
        <taxon>Metazoa</taxon>
        <taxon>Echinodermata</taxon>
        <taxon>Eleutherozoa</taxon>
        <taxon>Echinozoa</taxon>
        <taxon>Echinoidea</taxon>
        <taxon>Euechinoidea</taxon>
        <taxon>Echinacea</taxon>
        <taxon>Camarodonta</taxon>
        <taxon>Echinidea</taxon>
        <taxon>Strongylocentrotidae</taxon>
        <taxon>Strongylocentrotus</taxon>
    </lineage>
</organism>
<evidence type="ECO:0000313" key="7">
    <source>
        <dbReference type="EnsemblMetazoa" id="XP_030841875"/>
    </source>
</evidence>
<reference evidence="8" key="1">
    <citation type="submission" date="2015-02" db="EMBL/GenBank/DDBJ databases">
        <title>Genome sequencing for Strongylocentrotus purpuratus.</title>
        <authorList>
            <person name="Murali S."/>
            <person name="Liu Y."/>
            <person name="Vee V."/>
            <person name="English A."/>
            <person name="Wang M."/>
            <person name="Skinner E."/>
            <person name="Han Y."/>
            <person name="Muzny D.M."/>
            <person name="Worley K.C."/>
            <person name="Gibbs R.A."/>
        </authorList>
    </citation>
    <scope>NUCLEOTIDE SEQUENCE</scope>
</reference>
<feature type="domain" description="PHD-type" evidence="6">
    <location>
        <begin position="70"/>
        <end position="127"/>
    </location>
</feature>
<dbReference type="RefSeq" id="XP_030841875.1">
    <property type="nucleotide sequence ID" value="XM_030986015.1"/>
</dbReference>
<feature type="region of interest" description="Disordered" evidence="5">
    <location>
        <begin position="232"/>
        <end position="261"/>
    </location>
</feature>
<evidence type="ECO:0000313" key="8">
    <source>
        <dbReference type="Proteomes" id="UP000007110"/>
    </source>
</evidence>
<evidence type="ECO:0000256" key="4">
    <source>
        <dbReference type="PROSITE-ProRule" id="PRU00146"/>
    </source>
</evidence>
<dbReference type="InterPro" id="IPR011011">
    <property type="entry name" value="Znf_FYVE_PHD"/>
</dbReference>
<dbReference type="InParanoid" id="A0A7M7SZ43"/>
<dbReference type="InterPro" id="IPR019786">
    <property type="entry name" value="Zinc_finger_PHD-type_CS"/>
</dbReference>
<evidence type="ECO:0000256" key="5">
    <source>
        <dbReference type="SAM" id="MobiDB-lite"/>
    </source>
</evidence>
<dbReference type="AlphaFoldDB" id="A0A7M7SZ43"/>
<dbReference type="PANTHER" id="PTHR20956:SF12">
    <property type="entry name" value="FLYWCH-TYPE DOMAIN-CONTAINING PROTEIN"/>
    <property type="match status" value="1"/>
</dbReference>
<keyword evidence="8" id="KW-1185">Reference proteome</keyword>
<reference evidence="7" key="2">
    <citation type="submission" date="2021-01" db="UniProtKB">
        <authorList>
            <consortium name="EnsemblMetazoa"/>
        </authorList>
    </citation>
    <scope>IDENTIFICATION</scope>
</reference>
<dbReference type="OrthoDB" id="10067360at2759"/>
<proteinExistence type="predicted"/>
<dbReference type="Proteomes" id="UP000007110">
    <property type="component" value="Unassembled WGS sequence"/>
</dbReference>
<dbReference type="KEGG" id="spu:100890943"/>
<keyword evidence="2 4" id="KW-0863">Zinc-finger</keyword>
<dbReference type="OMA" id="HIASAKT"/>
<dbReference type="GO" id="GO:0008270">
    <property type="term" value="F:zinc ion binding"/>
    <property type="evidence" value="ECO:0007669"/>
    <property type="project" value="UniProtKB-KW"/>
</dbReference>
<evidence type="ECO:0000256" key="2">
    <source>
        <dbReference type="ARBA" id="ARBA00022771"/>
    </source>
</evidence>
<dbReference type="PANTHER" id="PTHR20956">
    <property type="entry name" value="HEH2P"/>
    <property type="match status" value="1"/>
</dbReference>
<name>A0A7M7SZ43_STRPU</name>
<dbReference type="PROSITE" id="PS01359">
    <property type="entry name" value="ZF_PHD_1"/>
    <property type="match status" value="1"/>
</dbReference>
<evidence type="ECO:0000256" key="3">
    <source>
        <dbReference type="ARBA" id="ARBA00022833"/>
    </source>
</evidence>
<dbReference type="InterPro" id="IPR013083">
    <property type="entry name" value="Znf_RING/FYVE/PHD"/>
</dbReference>
<dbReference type="EnsemblMetazoa" id="XM_030986015">
    <property type="protein sequence ID" value="XP_030841875"/>
    <property type="gene ID" value="LOC100890943"/>
</dbReference>
<sequence>MGRRMIMAFCFITQPVTIMRSRIVMIKGQSNEPNSQIYILNSREQHPIYPIIIMSVTTRTRRRQEEKEEEFPCLQCGREVRPRQQALECDSCSRWQHRLCNTGITLQQYRGAMKEGIDWTCSGCSLQAMNRDDEVASIVSQFEPIGESSRLSSIEPLNLTNDSLIVEQSLSSDEGPPPNPTNDSLIVEQSLSSDEGPPPNPTNDSLIVEQSLSSDEGPPPNPTNDSLIVEQSLSSDEGPPPNFTNDSADQSSIVEQSLSSDEDSSIIDQATIYQILTMSLSNHRCSVRNSEVKCSSTVIQQGMVYTPGLHRHIHPPKHAEVHRRLLHKELKIQAKRQPLAGGMEIAEGVLLQRGLTYPARTATLKRMANRVREADRPKEPRTLDFDLNENFLPDDFLVADVTRGGHRSLIYATPQQLQLLRQAQTWFVDGTFKVVRLPFYQLLVVHAYYEVGASIKQVALAYILMSSKRSGAYREAMQELRDALPGPAAVEEIMVDFEAALWKVLPRIFPQEQVCLLPARVN</sequence>
<feature type="compositionally biased region" description="Polar residues" evidence="5">
    <location>
        <begin position="243"/>
        <end position="254"/>
    </location>
</feature>
<dbReference type="InterPro" id="IPR019787">
    <property type="entry name" value="Znf_PHD-finger"/>
</dbReference>
<accession>A0A7M7SZ43</accession>
<dbReference type="GeneID" id="100890943"/>
<keyword evidence="3" id="KW-0862">Zinc</keyword>
<evidence type="ECO:0000256" key="1">
    <source>
        <dbReference type="ARBA" id="ARBA00022723"/>
    </source>
</evidence>
<evidence type="ECO:0000259" key="6">
    <source>
        <dbReference type="PROSITE" id="PS50016"/>
    </source>
</evidence>
<dbReference type="SUPFAM" id="SSF57903">
    <property type="entry name" value="FYVE/PHD zinc finger"/>
    <property type="match status" value="1"/>
</dbReference>
<protein>
    <recommendedName>
        <fullName evidence="6">PHD-type domain-containing protein</fullName>
    </recommendedName>
</protein>
<dbReference type="PROSITE" id="PS50016">
    <property type="entry name" value="ZF_PHD_2"/>
    <property type="match status" value="1"/>
</dbReference>
<dbReference type="Gene3D" id="3.30.40.10">
    <property type="entry name" value="Zinc/RING finger domain, C3HC4 (zinc finger)"/>
    <property type="match status" value="1"/>
</dbReference>